<protein>
    <submittedName>
        <fullName evidence="1">Uncharacterized protein</fullName>
    </submittedName>
</protein>
<accession>C0E596</accession>
<gene>
    <name evidence="1" type="ORF">CORMATOL_02172</name>
</gene>
<dbReference type="PROSITE" id="PS51257">
    <property type="entry name" value="PROKAR_LIPOPROTEIN"/>
    <property type="match status" value="1"/>
</dbReference>
<comment type="caution">
    <text evidence="1">The sequence shown here is derived from an EMBL/GenBank/DDBJ whole genome shotgun (WGS) entry which is preliminary data.</text>
</comment>
<evidence type="ECO:0000313" key="2">
    <source>
        <dbReference type="Proteomes" id="UP000006247"/>
    </source>
</evidence>
<sequence length="214" mass="23835">MLAASVKKRHWGRWVVFGSLFLVVTAVAVSCYFYEDEVVPADKMVFQKQYSAGPEVDRAVGEAIGKYVSVLDAEYTDHDCWVDDCPRSSKSIPGVPADRALFTTQERANLEGHRGRRAMDRGPVSRVRLYSVAQQPDGMVVAIAEITTVKCLYPGSKDPYSSSSDYYRMILTPSQEGYVVLQDSSIGNPVRERLPEGFHSLYHNTVKKPECAST</sequence>
<evidence type="ECO:0000313" key="1">
    <source>
        <dbReference type="EMBL" id="EEG26281.1"/>
    </source>
</evidence>
<dbReference type="Proteomes" id="UP000006247">
    <property type="component" value="Unassembled WGS sequence"/>
</dbReference>
<organism evidence="1 2">
    <name type="scientific">Corynebacterium matruchotii ATCC 33806</name>
    <dbReference type="NCBI Taxonomy" id="566549"/>
    <lineage>
        <taxon>Bacteria</taxon>
        <taxon>Bacillati</taxon>
        <taxon>Actinomycetota</taxon>
        <taxon>Actinomycetes</taxon>
        <taxon>Mycobacteriales</taxon>
        <taxon>Corynebacteriaceae</taxon>
        <taxon>Corynebacterium</taxon>
    </lineage>
</organism>
<dbReference type="EMBL" id="ACEB01000031">
    <property type="protein sequence ID" value="EEG26281.1"/>
    <property type="molecule type" value="Genomic_DNA"/>
</dbReference>
<proteinExistence type="predicted"/>
<dbReference type="HOGENOM" id="CLU_103677_0_0_11"/>
<dbReference type="AlphaFoldDB" id="C0E596"/>
<reference evidence="1 2" key="1">
    <citation type="submission" date="2009-01" db="EMBL/GenBank/DDBJ databases">
        <authorList>
            <person name="Fulton L."/>
            <person name="Clifton S."/>
            <person name="Chinwalla A.T."/>
            <person name="Mitreva M."/>
            <person name="Sodergren E."/>
            <person name="Weinstock G."/>
            <person name="Clifton S."/>
            <person name="Dooling D.J."/>
            <person name="Fulton B."/>
            <person name="Minx P."/>
            <person name="Pepin K.H."/>
            <person name="Johnson M."/>
            <person name="Bhonagiri V."/>
            <person name="Nash W.E."/>
            <person name="Mardis E.R."/>
            <person name="Wilson R.K."/>
        </authorList>
    </citation>
    <scope>NUCLEOTIDE SEQUENCE [LARGE SCALE GENOMIC DNA]</scope>
    <source>
        <strain evidence="1 2">ATCC 33806</strain>
    </source>
</reference>
<name>C0E596_9CORY</name>